<dbReference type="InterPro" id="IPR036271">
    <property type="entry name" value="Tet_transcr_reg_TetR-rel_C_sf"/>
</dbReference>
<dbReference type="SUPFAM" id="SSF48498">
    <property type="entry name" value="Tetracyclin repressor-like, C-terminal domain"/>
    <property type="match status" value="1"/>
</dbReference>
<keyword evidence="4" id="KW-1185">Reference proteome</keyword>
<evidence type="ECO:0000256" key="1">
    <source>
        <dbReference type="SAM" id="MobiDB-lite"/>
    </source>
</evidence>
<gene>
    <name evidence="3" type="ORF">GCM10020366_61330</name>
</gene>
<evidence type="ECO:0000313" key="3">
    <source>
        <dbReference type="EMBL" id="GAA3364642.1"/>
    </source>
</evidence>
<feature type="region of interest" description="Disordered" evidence="1">
    <location>
        <begin position="1"/>
        <end position="21"/>
    </location>
</feature>
<dbReference type="Gene3D" id="1.10.357.10">
    <property type="entry name" value="Tetracycline Repressor, domain 2"/>
    <property type="match status" value="1"/>
</dbReference>
<dbReference type="RefSeq" id="WP_344931010.1">
    <property type="nucleotide sequence ID" value="NZ_BAAAYK010000038.1"/>
</dbReference>
<evidence type="ECO:0000259" key="2">
    <source>
        <dbReference type="Pfam" id="PF13977"/>
    </source>
</evidence>
<accession>A0ABP6S0E8</accession>
<dbReference type="Pfam" id="PF13977">
    <property type="entry name" value="TetR_C_6"/>
    <property type="match status" value="1"/>
</dbReference>
<organism evidence="3 4">
    <name type="scientific">Saccharopolyspora gregorii</name>
    <dbReference type="NCBI Taxonomy" id="33914"/>
    <lineage>
        <taxon>Bacteria</taxon>
        <taxon>Bacillati</taxon>
        <taxon>Actinomycetota</taxon>
        <taxon>Actinomycetes</taxon>
        <taxon>Pseudonocardiales</taxon>
        <taxon>Pseudonocardiaceae</taxon>
        <taxon>Saccharopolyspora</taxon>
    </lineage>
</organism>
<comment type="caution">
    <text evidence="3">The sequence shown here is derived from an EMBL/GenBank/DDBJ whole genome shotgun (WGS) entry which is preliminary data.</text>
</comment>
<sequence>MDEDERSARHEATSQPDLAPIFRERDAAFRADLRADVEAGIAGGVVDPGLDPDDVAVAIVGQLRGIALQLLLDPGGVDVDQVRRSVTGYWRQVLAPKPAGRADQEGR</sequence>
<protein>
    <recommendedName>
        <fullName evidence="2">BetI-type transcriptional repressor C-terminal domain-containing protein</fullName>
    </recommendedName>
</protein>
<reference evidence="4" key="1">
    <citation type="journal article" date="2019" name="Int. J. Syst. Evol. Microbiol.">
        <title>The Global Catalogue of Microorganisms (GCM) 10K type strain sequencing project: providing services to taxonomists for standard genome sequencing and annotation.</title>
        <authorList>
            <consortium name="The Broad Institute Genomics Platform"/>
            <consortium name="The Broad Institute Genome Sequencing Center for Infectious Disease"/>
            <person name="Wu L."/>
            <person name="Ma J."/>
        </authorList>
    </citation>
    <scope>NUCLEOTIDE SEQUENCE [LARGE SCALE GENOMIC DNA]</scope>
    <source>
        <strain evidence="4">JCM 9687</strain>
    </source>
</reference>
<feature type="compositionally biased region" description="Basic and acidic residues" evidence="1">
    <location>
        <begin position="1"/>
        <end position="12"/>
    </location>
</feature>
<dbReference type="InterPro" id="IPR039538">
    <property type="entry name" value="BetI_C"/>
</dbReference>
<dbReference type="EMBL" id="BAAAYK010000038">
    <property type="protein sequence ID" value="GAA3364642.1"/>
    <property type="molecule type" value="Genomic_DNA"/>
</dbReference>
<proteinExistence type="predicted"/>
<dbReference type="Proteomes" id="UP001500483">
    <property type="component" value="Unassembled WGS sequence"/>
</dbReference>
<evidence type="ECO:0000313" key="4">
    <source>
        <dbReference type="Proteomes" id="UP001500483"/>
    </source>
</evidence>
<name>A0ABP6S0E8_9PSEU</name>
<feature type="domain" description="BetI-type transcriptional repressor C-terminal" evidence="2">
    <location>
        <begin position="11"/>
        <end position="93"/>
    </location>
</feature>